<keyword evidence="1" id="KW-0812">Transmembrane</keyword>
<dbReference type="AlphaFoldDB" id="A0A8K2ATW5"/>
<sequence>MPQMSPMWWLMLYFMAISVFLIINSIMYFNYQPMMKKHLKTNNIKMKWKW</sequence>
<keyword evidence="1" id="KW-0472">Membrane</keyword>
<name>A0A8K2ATW5_9HEMI</name>
<geneLocation type="mitochondrion" evidence="2"/>
<keyword evidence="2" id="KW-0496">Mitochondrion</keyword>
<organism evidence="2">
    <name type="scientific">Balala lui</name>
    <dbReference type="NCBI Taxonomy" id="2901389"/>
    <lineage>
        <taxon>Eukaryota</taxon>
        <taxon>Metazoa</taxon>
        <taxon>Ecdysozoa</taxon>
        <taxon>Arthropoda</taxon>
        <taxon>Hexapoda</taxon>
        <taxon>Insecta</taxon>
        <taxon>Pterygota</taxon>
        <taxon>Neoptera</taxon>
        <taxon>Paraneoptera</taxon>
        <taxon>Hemiptera</taxon>
        <taxon>Auchenorrhyncha</taxon>
        <taxon>Membracoidea</taxon>
        <taxon>Cicadellidae</taxon>
        <taxon>Hylicinae</taxon>
        <taxon>Balala</taxon>
    </lineage>
</organism>
<dbReference type="EMBL" id="MG813488">
    <property type="protein sequence ID" value="UGK73298.1"/>
    <property type="molecule type" value="Genomic_DNA"/>
</dbReference>
<evidence type="ECO:0000256" key="1">
    <source>
        <dbReference type="SAM" id="Phobius"/>
    </source>
</evidence>
<keyword evidence="1" id="KW-1133">Transmembrane helix</keyword>
<proteinExistence type="predicted"/>
<evidence type="ECO:0000313" key="2">
    <source>
        <dbReference type="EMBL" id="UGK73298.1"/>
    </source>
</evidence>
<accession>A0A8K2ATW5</accession>
<protein>
    <submittedName>
        <fullName evidence="2">ATP synthase F0 subunit 8</fullName>
    </submittedName>
</protein>
<feature type="transmembrane region" description="Helical" evidence="1">
    <location>
        <begin position="6"/>
        <end position="31"/>
    </location>
</feature>
<gene>
    <name evidence="2" type="primary">ATP8</name>
</gene>
<reference evidence="2" key="1">
    <citation type="submission" date="2018-01" db="EMBL/GenBank/DDBJ databases">
        <authorList>
            <person name="Dai R.H."/>
            <person name="Wang J.J."/>
        </authorList>
    </citation>
    <scope>NUCLEOTIDE SEQUENCE</scope>
</reference>